<dbReference type="GO" id="GO:0042765">
    <property type="term" value="C:GPI-anchor transamidase complex"/>
    <property type="evidence" value="ECO:0007669"/>
    <property type="project" value="InterPro"/>
</dbReference>
<dbReference type="Pfam" id="PF04113">
    <property type="entry name" value="Gpi16"/>
    <property type="match status" value="1"/>
</dbReference>
<dbReference type="PANTHER" id="PTHR12959:SF11">
    <property type="entry name" value="GPI TRANSAMIDASE COMPONENT PIG-T"/>
    <property type="match status" value="1"/>
</dbReference>
<dbReference type="AlphaFoldDB" id="A0A835YE12"/>
<evidence type="ECO:0000313" key="3">
    <source>
        <dbReference type="EMBL" id="KAG2501150.1"/>
    </source>
</evidence>
<comment type="caution">
    <text evidence="3">The sequence shown here is derived from an EMBL/GenBank/DDBJ whole genome shotgun (WGS) entry which is preliminary data.</text>
</comment>
<proteinExistence type="predicted"/>
<keyword evidence="4" id="KW-1185">Reference proteome</keyword>
<organism evidence="3 4">
    <name type="scientific">Edaphochlamys debaryana</name>
    <dbReference type="NCBI Taxonomy" id="47281"/>
    <lineage>
        <taxon>Eukaryota</taxon>
        <taxon>Viridiplantae</taxon>
        <taxon>Chlorophyta</taxon>
        <taxon>core chlorophytes</taxon>
        <taxon>Chlorophyceae</taxon>
        <taxon>CS clade</taxon>
        <taxon>Chlamydomonadales</taxon>
        <taxon>Chlamydomonadales incertae sedis</taxon>
        <taxon>Edaphochlamys</taxon>
    </lineage>
</organism>
<evidence type="ECO:0000313" key="4">
    <source>
        <dbReference type="Proteomes" id="UP000612055"/>
    </source>
</evidence>
<keyword evidence="2" id="KW-0812">Transmembrane</keyword>
<evidence type="ECO:0000256" key="1">
    <source>
        <dbReference type="SAM" id="MobiDB-lite"/>
    </source>
</evidence>
<feature type="compositionally biased region" description="Pro residues" evidence="1">
    <location>
        <begin position="55"/>
        <end position="68"/>
    </location>
</feature>
<keyword evidence="2" id="KW-0472">Membrane</keyword>
<dbReference type="InterPro" id="IPR007245">
    <property type="entry name" value="PIG-T"/>
</dbReference>
<protein>
    <recommendedName>
        <fullName evidence="5">GPI transamidase component PIG-T</fullName>
    </recommendedName>
</protein>
<dbReference type="EMBL" id="JAEHOE010000002">
    <property type="protein sequence ID" value="KAG2501150.1"/>
    <property type="molecule type" value="Genomic_DNA"/>
</dbReference>
<keyword evidence="2" id="KW-1133">Transmembrane helix</keyword>
<sequence>MPKGSRVVPMTLAERRGRAEPPAIGVSRAMPRLQMYDTLDLLELKGFGLNLPLPPPPLEPLGSPPQPELPAAAAAPDAAAARAAARAVQAAAAALGPLALGPAQVTVDRYVTGTGLLRGGMVLEAAKQGGAKAVRLDQVVCVHQVFPWYVRPWLHSLVVQYDGKPEPLRSRLVAQSIRPAAQRASPGVLDVCLHVPPHVRSVVLQLAFTKAFLTAFEYPPDAHRGFDVPAAVVSYMDPLAAPELYTPGLLVPLAAPDFSIPYNVICLSSTLLAVYFGAGLKMLLGRKHSDAVDSKRRRRLVLLKLLQLIVLVVVFGGLARHLDHDLRAQVEGWARGAGLDCPRTPTWSCASGWRQRWRRSQPG</sequence>
<dbReference type="PANTHER" id="PTHR12959">
    <property type="entry name" value="GPI TRANSAMIDASE COMPONENT PIG-T-RELATED"/>
    <property type="match status" value="1"/>
</dbReference>
<gene>
    <name evidence="3" type="ORF">HYH03_000965</name>
</gene>
<dbReference type="OrthoDB" id="331263at2759"/>
<feature type="region of interest" description="Disordered" evidence="1">
    <location>
        <begin position="55"/>
        <end position="75"/>
    </location>
</feature>
<name>A0A835YE12_9CHLO</name>
<reference evidence="3" key="1">
    <citation type="journal article" date="2020" name="bioRxiv">
        <title>Comparative genomics of Chlamydomonas.</title>
        <authorList>
            <person name="Craig R.J."/>
            <person name="Hasan A.R."/>
            <person name="Ness R.W."/>
            <person name="Keightley P.D."/>
        </authorList>
    </citation>
    <scope>NUCLEOTIDE SEQUENCE</scope>
    <source>
        <strain evidence="3">CCAP 11/70</strain>
    </source>
</reference>
<feature type="transmembrane region" description="Helical" evidence="2">
    <location>
        <begin position="260"/>
        <end position="280"/>
    </location>
</feature>
<accession>A0A835YE12</accession>
<dbReference type="Proteomes" id="UP000612055">
    <property type="component" value="Unassembled WGS sequence"/>
</dbReference>
<dbReference type="GO" id="GO:0016255">
    <property type="term" value="P:attachment of GPI anchor to protein"/>
    <property type="evidence" value="ECO:0007669"/>
    <property type="project" value="InterPro"/>
</dbReference>
<evidence type="ECO:0008006" key="5">
    <source>
        <dbReference type="Google" id="ProtNLM"/>
    </source>
</evidence>
<evidence type="ECO:0000256" key="2">
    <source>
        <dbReference type="SAM" id="Phobius"/>
    </source>
</evidence>
<feature type="transmembrane region" description="Helical" evidence="2">
    <location>
        <begin position="301"/>
        <end position="319"/>
    </location>
</feature>